<name>A0A9P0D325_9CUCU</name>
<dbReference type="AlphaFoldDB" id="A0A9P0D325"/>
<dbReference type="Proteomes" id="UP001153636">
    <property type="component" value="Chromosome 5"/>
</dbReference>
<feature type="domain" description="MADF" evidence="1">
    <location>
        <begin position="4"/>
        <end position="88"/>
    </location>
</feature>
<organism evidence="2 3">
    <name type="scientific">Psylliodes chrysocephalus</name>
    <dbReference type="NCBI Taxonomy" id="3402493"/>
    <lineage>
        <taxon>Eukaryota</taxon>
        <taxon>Metazoa</taxon>
        <taxon>Ecdysozoa</taxon>
        <taxon>Arthropoda</taxon>
        <taxon>Hexapoda</taxon>
        <taxon>Insecta</taxon>
        <taxon>Pterygota</taxon>
        <taxon>Neoptera</taxon>
        <taxon>Endopterygota</taxon>
        <taxon>Coleoptera</taxon>
        <taxon>Polyphaga</taxon>
        <taxon>Cucujiformia</taxon>
        <taxon>Chrysomeloidea</taxon>
        <taxon>Chrysomelidae</taxon>
        <taxon>Galerucinae</taxon>
        <taxon>Alticini</taxon>
        <taxon>Psylliodes</taxon>
    </lineage>
</organism>
<accession>A0A9P0D325</accession>
<evidence type="ECO:0000259" key="1">
    <source>
        <dbReference type="Pfam" id="PF10545"/>
    </source>
</evidence>
<dbReference type="OrthoDB" id="8196929at2759"/>
<dbReference type="InterPro" id="IPR039353">
    <property type="entry name" value="TF_Adf1"/>
</dbReference>
<evidence type="ECO:0000313" key="3">
    <source>
        <dbReference type="Proteomes" id="UP001153636"/>
    </source>
</evidence>
<sequence length="264" mass="30802">MERFIESVKKYPCLWKLDVEEYKSIEIKEAAWRNIVAKCDITNVKEAKILWKKLRDGHRQALNKRKITVGQAAGDIRLWKYEKQMSFLLPHLTNRQRNAIAIAVQDSKIGIDETIENTQAEDSELGTMEEQQTTCNTSRNKRKSDNIIEYLERKQKERDQKSTARDLFRQELLSMKPKEDTALKKFFDSMHDQTSTLPEYLQIKVQRQIFNSVMEAREENVKQHNTQADCRQYELYSFELSNSGVANTIPSSTLLQTDASSSNE</sequence>
<dbReference type="PANTHER" id="PTHR12243:SF67">
    <property type="entry name" value="COREPRESSOR OF PANGOLIN, ISOFORM A-RELATED"/>
    <property type="match status" value="1"/>
</dbReference>
<reference evidence="2" key="1">
    <citation type="submission" date="2022-01" db="EMBL/GenBank/DDBJ databases">
        <authorList>
            <person name="King R."/>
        </authorList>
    </citation>
    <scope>NUCLEOTIDE SEQUENCE</scope>
</reference>
<dbReference type="EMBL" id="OV651817">
    <property type="protein sequence ID" value="CAH1111128.1"/>
    <property type="molecule type" value="Genomic_DNA"/>
</dbReference>
<protein>
    <recommendedName>
        <fullName evidence="1">MADF domain-containing protein</fullName>
    </recommendedName>
</protein>
<dbReference type="PANTHER" id="PTHR12243">
    <property type="entry name" value="MADF DOMAIN TRANSCRIPTION FACTOR"/>
    <property type="match status" value="1"/>
</dbReference>
<dbReference type="InterPro" id="IPR006578">
    <property type="entry name" value="MADF-dom"/>
</dbReference>
<keyword evidence="3" id="KW-1185">Reference proteome</keyword>
<dbReference type="Pfam" id="PF10545">
    <property type="entry name" value="MADF_DNA_bdg"/>
    <property type="match status" value="1"/>
</dbReference>
<evidence type="ECO:0000313" key="2">
    <source>
        <dbReference type="EMBL" id="CAH1111128.1"/>
    </source>
</evidence>
<proteinExistence type="predicted"/>
<dbReference type="SMART" id="SM00595">
    <property type="entry name" value="MADF"/>
    <property type="match status" value="1"/>
</dbReference>
<gene>
    <name evidence="2" type="ORF">PSYICH_LOCUS10833</name>
</gene>